<evidence type="ECO:0000313" key="3">
    <source>
        <dbReference type="Proteomes" id="UP000807469"/>
    </source>
</evidence>
<organism evidence="2 3">
    <name type="scientific">Pholiota conissans</name>
    <dbReference type="NCBI Taxonomy" id="109636"/>
    <lineage>
        <taxon>Eukaryota</taxon>
        <taxon>Fungi</taxon>
        <taxon>Dikarya</taxon>
        <taxon>Basidiomycota</taxon>
        <taxon>Agaricomycotina</taxon>
        <taxon>Agaricomycetes</taxon>
        <taxon>Agaricomycetidae</taxon>
        <taxon>Agaricales</taxon>
        <taxon>Agaricineae</taxon>
        <taxon>Strophariaceae</taxon>
        <taxon>Pholiota</taxon>
    </lineage>
</organism>
<comment type="caution">
    <text evidence="2">The sequence shown here is derived from an EMBL/GenBank/DDBJ whole genome shotgun (WGS) entry which is preliminary data.</text>
</comment>
<keyword evidence="3" id="KW-1185">Reference proteome</keyword>
<sequence length="65" mass="7616">MYMEAAVHTRRRRTPPKRSQKMEYRRRFIVSPSGLGEACYTDPHPPTRPWASSSSSETKRDAIHR</sequence>
<protein>
    <submittedName>
        <fullName evidence="2">Uncharacterized protein</fullName>
    </submittedName>
</protein>
<proteinExistence type="predicted"/>
<feature type="compositionally biased region" description="Basic residues" evidence="1">
    <location>
        <begin position="8"/>
        <end position="19"/>
    </location>
</feature>
<accession>A0A9P6CQU8</accession>
<name>A0A9P6CQU8_9AGAR</name>
<evidence type="ECO:0000313" key="2">
    <source>
        <dbReference type="EMBL" id="KAF9475447.1"/>
    </source>
</evidence>
<dbReference type="EMBL" id="MU155332">
    <property type="protein sequence ID" value="KAF9475447.1"/>
    <property type="molecule type" value="Genomic_DNA"/>
</dbReference>
<reference evidence="2" key="1">
    <citation type="submission" date="2020-11" db="EMBL/GenBank/DDBJ databases">
        <authorList>
            <consortium name="DOE Joint Genome Institute"/>
            <person name="Ahrendt S."/>
            <person name="Riley R."/>
            <person name="Andreopoulos W."/>
            <person name="Labutti K."/>
            <person name="Pangilinan J."/>
            <person name="Ruiz-Duenas F.J."/>
            <person name="Barrasa J.M."/>
            <person name="Sanchez-Garcia M."/>
            <person name="Camarero S."/>
            <person name="Miyauchi S."/>
            <person name="Serrano A."/>
            <person name="Linde D."/>
            <person name="Babiker R."/>
            <person name="Drula E."/>
            <person name="Ayuso-Fernandez I."/>
            <person name="Pacheco R."/>
            <person name="Padilla G."/>
            <person name="Ferreira P."/>
            <person name="Barriuso J."/>
            <person name="Kellner H."/>
            <person name="Castanera R."/>
            <person name="Alfaro M."/>
            <person name="Ramirez L."/>
            <person name="Pisabarro A.G."/>
            <person name="Kuo A."/>
            <person name="Tritt A."/>
            <person name="Lipzen A."/>
            <person name="He G."/>
            <person name="Yan M."/>
            <person name="Ng V."/>
            <person name="Cullen D."/>
            <person name="Martin F."/>
            <person name="Rosso M.-N."/>
            <person name="Henrissat B."/>
            <person name="Hibbett D."/>
            <person name="Martinez A.T."/>
            <person name="Grigoriev I.V."/>
        </authorList>
    </citation>
    <scope>NUCLEOTIDE SEQUENCE</scope>
    <source>
        <strain evidence="2">CIRM-BRFM 674</strain>
    </source>
</reference>
<gene>
    <name evidence="2" type="ORF">BDN70DRAFT_883713</name>
</gene>
<evidence type="ECO:0000256" key="1">
    <source>
        <dbReference type="SAM" id="MobiDB-lite"/>
    </source>
</evidence>
<dbReference type="Proteomes" id="UP000807469">
    <property type="component" value="Unassembled WGS sequence"/>
</dbReference>
<feature type="region of interest" description="Disordered" evidence="1">
    <location>
        <begin position="1"/>
        <end position="65"/>
    </location>
</feature>
<dbReference type="AlphaFoldDB" id="A0A9P6CQU8"/>